<dbReference type="EMBL" id="GBXM01025985">
    <property type="protein sequence ID" value="JAH82592.1"/>
    <property type="molecule type" value="Transcribed_RNA"/>
</dbReference>
<organism evidence="2">
    <name type="scientific">Anguilla anguilla</name>
    <name type="common">European freshwater eel</name>
    <name type="synonym">Muraena anguilla</name>
    <dbReference type="NCBI Taxonomy" id="7936"/>
    <lineage>
        <taxon>Eukaryota</taxon>
        <taxon>Metazoa</taxon>
        <taxon>Chordata</taxon>
        <taxon>Craniata</taxon>
        <taxon>Vertebrata</taxon>
        <taxon>Euteleostomi</taxon>
        <taxon>Actinopterygii</taxon>
        <taxon>Neopterygii</taxon>
        <taxon>Teleostei</taxon>
        <taxon>Anguilliformes</taxon>
        <taxon>Anguillidae</taxon>
        <taxon>Anguilla</taxon>
    </lineage>
</organism>
<reference evidence="2" key="1">
    <citation type="submission" date="2014-11" db="EMBL/GenBank/DDBJ databases">
        <authorList>
            <person name="Amaro Gonzalez C."/>
        </authorList>
    </citation>
    <scope>NUCLEOTIDE SEQUENCE</scope>
</reference>
<reference evidence="2" key="2">
    <citation type="journal article" date="2015" name="Fish Shellfish Immunol.">
        <title>Early steps in the European eel (Anguilla anguilla)-Vibrio vulnificus interaction in the gills: Role of the RtxA13 toxin.</title>
        <authorList>
            <person name="Callol A."/>
            <person name="Pajuelo D."/>
            <person name="Ebbesson L."/>
            <person name="Teles M."/>
            <person name="MacKenzie S."/>
            <person name="Amaro C."/>
        </authorList>
    </citation>
    <scope>NUCLEOTIDE SEQUENCE</scope>
</reference>
<proteinExistence type="predicted"/>
<name>A0A0E9VWY8_ANGAN</name>
<evidence type="ECO:0000313" key="2">
    <source>
        <dbReference type="EMBL" id="JAH82592.1"/>
    </source>
</evidence>
<feature type="region of interest" description="Disordered" evidence="1">
    <location>
        <begin position="26"/>
        <end position="53"/>
    </location>
</feature>
<evidence type="ECO:0000256" key="1">
    <source>
        <dbReference type="SAM" id="MobiDB-lite"/>
    </source>
</evidence>
<sequence>MQSIGVITPVTEPTDWVSSMVAAHKKDKQEIRLHQSKRPQHSIEKAPSPHTQC</sequence>
<accession>A0A0E9VWY8</accession>
<dbReference type="AlphaFoldDB" id="A0A0E9VWY8"/>
<protein>
    <submittedName>
        <fullName evidence="2">Uncharacterized protein</fullName>
    </submittedName>
</protein>